<dbReference type="InterPro" id="IPR033403">
    <property type="entry name" value="DUF5110"/>
</dbReference>
<proteinExistence type="inferred from homology"/>
<dbReference type="InterPro" id="IPR000322">
    <property type="entry name" value="Glyco_hydro_31_TIM"/>
</dbReference>
<evidence type="ECO:0000259" key="3">
    <source>
        <dbReference type="Pfam" id="PF01055"/>
    </source>
</evidence>
<dbReference type="Pfam" id="PF01055">
    <property type="entry name" value="Glyco_hydro_31_2nd"/>
    <property type="match status" value="1"/>
</dbReference>
<dbReference type="CDD" id="cd06591">
    <property type="entry name" value="GH31_xylosidase_XylS"/>
    <property type="match status" value="1"/>
</dbReference>
<feature type="domain" description="Glycoside hydrolase family 31 TIM barrel" evidence="3">
    <location>
        <begin position="366"/>
        <end position="675"/>
    </location>
</feature>
<evidence type="ECO:0000313" key="6">
    <source>
        <dbReference type="EMBL" id="UOQ68793.1"/>
    </source>
</evidence>
<dbReference type="PANTHER" id="PTHR43863">
    <property type="entry name" value="HYDROLASE, PUTATIVE (AFU_ORTHOLOGUE AFUA_1G03140)-RELATED"/>
    <property type="match status" value="1"/>
</dbReference>
<dbReference type="GO" id="GO:0016787">
    <property type="term" value="F:hydrolase activity"/>
    <property type="evidence" value="ECO:0007669"/>
    <property type="project" value="UniProtKB-KW"/>
</dbReference>
<dbReference type="InterPro" id="IPR017853">
    <property type="entry name" value="GH"/>
</dbReference>
<dbReference type="Gene3D" id="2.60.120.380">
    <property type="match status" value="1"/>
</dbReference>
<keyword evidence="6" id="KW-0614">Plasmid</keyword>
<dbReference type="CDD" id="cd14752">
    <property type="entry name" value="GH31_N"/>
    <property type="match status" value="1"/>
</dbReference>
<geneLocation type="plasmid" evidence="6 7">
    <name>unnamed2</name>
</geneLocation>
<evidence type="ECO:0000256" key="1">
    <source>
        <dbReference type="ARBA" id="ARBA00007806"/>
    </source>
</evidence>
<dbReference type="EMBL" id="CP095063">
    <property type="protein sequence ID" value="UOQ68793.1"/>
    <property type="molecule type" value="Genomic_DNA"/>
</dbReference>
<protein>
    <submittedName>
        <fullName evidence="6">Glycoside hydrolase family 31 protein</fullName>
    </submittedName>
</protein>
<dbReference type="Gene3D" id="3.20.20.80">
    <property type="entry name" value="Glycosidases"/>
    <property type="match status" value="1"/>
</dbReference>
<dbReference type="RefSeq" id="WP_245126340.1">
    <property type="nucleotide sequence ID" value="NZ_CP095063.1"/>
</dbReference>
<dbReference type="Proteomes" id="UP000830401">
    <property type="component" value="Plasmid unnamed2"/>
</dbReference>
<dbReference type="InterPro" id="IPR048395">
    <property type="entry name" value="Glyco_hydro_31_C"/>
</dbReference>
<evidence type="ECO:0000313" key="7">
    <source>
        <dbReference type="Proteomes" id="UP000830401"/>
    </source>
</evidence>
<dbReference type="Pfam" id="PF21365">
    <property type="entry name" value="Glyco_hydro_31_3rd"/>
    <property type="match status" value="1"/>
</dbReference>
<dbReference type="InterPro" id="IPR013780">
    <property type="entry name" value="Glyco_hydro_b"/>
</dbReference>
<accession>A0ABY4GD74</accession>
<keyword evidence="2" id="KW-0326">Glycosidase</keyword>
<sequence>MTNSFVHNVGRKGKLLAVFLALGWPLASFGQGVQRYTKAADRVTIALADGQLVLRPLAENAIRVQFTQDLRPTLPELVLTNSAAVPAFKVTETNTAVQLATKQVKVLVDKATGTMRYADSEGRVFLQEQPTTRLRAAPPVLGEANVVAEQQFLTAPDELLLGLGQFQDGHFNLKGVTRQLTQVNTQIALPFLYSSKGYGLLWHQYGLTDFNPADTPIALEKQVLAVAQAGQAVDATTATGTQKVAQDQATYTGTFTLPTAGEYSLMLNLGAMGNRHYVAIDGVAYIDHSNFWLPPTASAKVTLPAGAHAIRVVCKANNTPRVTYKRVDGLTTFRSPNAQLLDYVVFYGPQAEAVIQTYRHLSGQVPLLPQWAYGFWQCRERYTSSAHLTETVQEFRRRQIPMDVIVQDWQYWGKYGWGVMQFDEAKYPDPAALMQNLHAQHARFNISVWENLNKESAIGKSHLANNFYIPDSPWLDLTNPAARSAHWAAMNQHLFRYGVDSWWLDATEPENDALHGKKLFVGPGDFYRLTYPLLVNQAVYEGQRATTQDKRVCILTRSAFLGQQRYGTINWSGDIGGTWDSFKRQIPAGLHFTITGQPYWTTDIGGFFRPGAGQYTDPQYNELLMRWYQWGAFTPVFRVHGYQTETEPWKNGPVVEANIRQLLDVRYRFLPYLYSEAWQVHHNGSTLMRPLVMDFAGDTAATHQAYEYTFGPAFLVAPVTKPGVTEWPVYLPKAAGWYNFWTGQRHAGGQTVVTPAPLATTPVFVKAGAIVPLGKRLQYTGQKSTDTLEIRVYAGADGHFALYEDEGDSYHYEQGQHTLIGFAWNEKRQTLTIGPRQGTYPGALSRRVFNLVWPSEANGLGAAVGTPQKQVVYTGKRLTIKR</sequence>
<dbReference type="Gene3D" id="2.60.40.1760">
    <property type="entry name" value="glycosyl hydrolase (family 31)"/>
    <property type="match status" value="1"/>
</dbReference>
<dbReference type="SUPFAM" id="SSF74650">
    <property type="entry name" value="Galactose mutarotase-like"/>
    <property type="match status" value="1"/>
</dbReference>
<feature type="domain" description="Glycosyl hydrolase family 31 C-terminal" evidence="5">
    <location>
        <begin position="684"/>
        <end position="771"/>
    </location>
</feature>
<feature type="domain" description="DUF5110" evidence="4">
    <location>
        <begin position="787"/>
        <end position="853"/>
    </location>
</feature>
<dbReference type="Pfam" id="PF17137">
    <property type="entry name" value="DUF5110"/>
    <property type="match status" value="1"/>
</dbReference>
<dbReference type="InterPro" id="IPR011013">
    <property type="entry name" value="Gal_mutarotase_sf_dom"/>
</dbReference>
<evidence type="ECO:0000256" key="2">
    <source>
        <dbReference type="RuleBase" id="RU361185"/>
    </source>
</evidence>
<reference evidence="6" key="1">
    <citation type="submission" date="2022-04" db="EMBL/GenBank/DDBJ databases">
        <title>Hymenobacter sp. isolated from the air.</title>
        <authorList>
            <person name="Won M."/>
            <person name="Lee C.-M."/>
            <person name="Woen H.-Y."/>
            <person name="Kwon S.-W."/>
        </authorList>
    </citation>
    <scope>NUCLEOTIDE SEQUENCE</scope>
    <source>
        <strain evidence="6">5420S-77</strain>
        <plasmid evidence="6">unnamed2</plasmid>
    </source>
</reference>
<keyword evidence="2 6" id="KW-0378">Hydrolase</keyword>
<dbReference type="SUPFAM" id="SSF51011">
    <property type="entry name" value="Glycosyl hydrolase domain"/>
    <property type="match status" value="1"/>
</dbReference>
<gene>
    <name evidence="6" type="ORF">MUN86_25280</name>
</gene>
<organism evidence="6 7">
    <name type="scientific">Hymenobacter volaticus</name>
    <dbReference type="NCBI Taxonomy" id="2932254"/>
    <lineage>
        <taxon>Bacteria</taxon>
        <taxon>Pseudomonadati</taxon>
        <taxon>Bacteroidota</taxon>
        <taxon>Cytophagia</taxon>
        <taxon>Cytophagales</taxon>
        <taxon>Hymenobacteraceae</taxon>
        <taxon>Hymenobacter</taxon>
    </lineage>
</organism>
<keyword evidence="7" id="KW-1185">Reference proteome</keyword>
<comment type="similarity">
    <text evidence="1 2">Belongs to the glycosyl hydrolase 31 family.</text>
</comment>
<evidence type="ECO:0000259" key="5">
    <source>
        <dbReference type="Pfam" id="PF21365"/>
    </source>
</evidence>
<dbReference type="Gene3D" id="2.60.40.1180">
    <property type="entry name" value="Golgi alpha-mannosidase II"/>
    <property type="match status" value="2"/>
</dbReference>
<dbReference type="InterPro" id="IPR051816">
    <property type="entry name" value="Glycosyl_Hydrolase_31"/>
</dbReference>
<name>A0ABY4GD74_9BACT</name>
<dbReference type="SUPFAM" id="SSF51445">
    <property type="entry name" value="(Trans)glycosidases"/>
    <property type="match status" value="1"/>
</dbReference>
<dbReference type="PANTHER" id="PTHR43863:SF2">
    <property type="entry name" value="MALTASE-GLUCOAMYLASE"/>
    <property type="match status" value="1"/>
</dbReference>
<evidence type="ECO:0000259" key="4">
    <source>
        <dbReference type="Pfam" id="PF17137"/>
    </source>
</evidence>